<feature type="chain" id="PRO_5044856368" evidence="1">
    <location>
        <begin position="20"/>
        <end position="839"/>
    </location>
</feature>
<evidence type="ECO:0000313" key="2">
    <source>
        <dbReference type="EMBL" id="KAL0907548.1"/>
    </source>
</evidence>
<gene>
    <name evidence="2" type="ORF">M5K25_021963</name>
</gene>
<evidence type="ECO:0000256" key="1">
    <source>
        <dbReference type="SAM" id="SignalP"/>
    </source>
</evidence>
<dbReference type="AlphaFoldDB" id="A0ABD0U5F7"/>
<dbReference type="PANTHER" id="PTHR31431:SF1">
    <property type="entry name" value="NUCLEOPORIN NUP188"/>
    <property type="match status" value="1"/>
</dbReference>
<organism evidence="2 3">
    <name type="scientific">Dendrobium thyrsiflorum</name>
    <name type="common">Pinecone-like raceme dendrobium</name>
    <name type="synonym">Orchid</name>
    <dbReference type="NCBI Taxonomy" id="117978"/>
    <lineage>
        <taxon>Eukaryota</taxon>
        <taxon>Viridiplantae</taxon>
        <taxon>Streptophyta</taxon>
        <taxon>Embryophyta</taxon>
        <taxon>Tracheophyta</taxon>
        <taxon>Spermatophyta</taxon>
        <taxon>Magnoliopsida</taxon>
        <taxon>Liliopsida</taxon>
        <taxon>Asparagales</taxon>
        <taxon>Orchidaceae</taxon>
        <taxon>Epidendroideae</taxon>
        <taxon>Malaxideae</taxon>
        <taxon>Dendrobiinae</taxon>
        <taxon>Dendrobium</taxon>
    </lineage>
</organism>
<evidence type="ECO:0000313" key="3">
    <source>
        <dbReference type="Proteomes" id="UP001552299"/>
    </source>
</evidence>
<reference evidence="2 3" key="1">
    <citation type="journal article" date="2024" name="Plant Biotechnol. J.">
        <title>Dendrobium thyrsiflorum genome and its molecular insights into genes involved in important horticultural traits.</title>
        <authorList>
            <person name="Chen B."/>
            <person name="Wang J.Y."/>
            <person name="Zheng P.J."/>
            <person name="Li K.L."/>
            <person name="Liang Y.M."/>
            <person name="Chen X.F."/>
            <person name="Zhang C."/>
            <person name="Zhao X."/>
            <person name="He X."/>
            <person name="Zhang G.Q."/>
            <person name="Liu Z.J."/>
            <person name="Xu Q."/>
        </authorList>
    </citation>
    <scope>NUCLEOTIDE SEQUENCE [LARGE SCALE GENOMIC DNA]</scope>
    <source>
        <strain evidence="2">GZMU011</strain>
    </source>
</reference>
<accession>A0ABD0U5F7</accession>
<name>A0ABD0U5F7_DENTH</name>
<dbReference type="PANTHER" id="PTHR31431">
    <property type="entry name" value="NUCLEOPORIN NUP188 HOMOLOG"/>
    <property type="match status" value="1"/>
</dbReference>
<sequence length="839" mass="94044">MAACILIVHLMLTLSDGSAECLSVPLIGRIRLIQDKVGSIDEDIDRRYHRVYQSRNHRSMATIHGRTSNPLCDLEGAGKGMGWAWGDCKESTNEKDMWSTDVMMYDISNIRAELGIDLWDKSEWKTAKEIGERMLSYMHVSNLMLSLADTKNFALKALISIISLHHEKVLKSKSTITSHGISDAFIERSIIHICRCIQSTDDSLVPLLNPSEKLLELLTTQAEMLLVLSRILFMQHSQRNNKKQLFSVSISLIRTSGSCFKSLAMGRLSTKLNKAVKFFLMVLLMSMEFNNPGESINDDSGLDNNQLAETSLAIVGLLPVLCKYFERIECFDLSVASMDLMLRSFLMPDIWLPILQENLPLKHLVQITRQRISLSSVTIALNFLLTLAQTKGGAEMLHSVNLFPSLKVLFNHLVDETKPNPDVGYFSTNYGKNKMHAHLLCFTFAIISSVCHSLRDDSSFIDIFGSAIHNFFADKANIISLCFTTPNFPSDVQSYKIIRNQDPQTSLASLRLSEHALLLICLLARHRNYRRKGTKEMDFEVRQKSIHFLAFISKGIQHVGDLSNSMIPLFCLPTLKEEHELNEKPSFIGSKHGWFVVSALAVSSKNKATSSLSTELPIVTKDYVDGCAQAKPTYFSDVVAIQIYRITFILLTYLCMQAKAAAERAEEVGYIDLARFPDLPMPEILHGLQDVDLTVKHGIDEKSIFFSTFLQNNGKCNNVGDHGRRSSAPPRIGMDGWMFASFSRGGKELDSVEFASWDQAIAVVVDVCEANCSAIPVETEGVCLLMLQILEKSLYLEFCVTQSCGIRPVLGRIEDVSKEIKSLIQGKERSFMICKVWAG</sequence>
<dbReference type="Proteomes" id="UP001552299">
    <property type="component" value="Unassembled WGS sequence"/>
</dbReference>
<keyword evidence="3" id="KW-1185">Reference proteome</keyword>
<dbReference type="InterPro" id="IPR044840">
    <property type="entry name" value="Nup188"/>
</dbReference>
<proteinExistence type="predicted"/>
<comment type="caution">
    <text evidence="2">The sequence shown here is derived from an EMBL/GenBank/DDBJ whole genome shotgun (WGS) entry which is preliminary data.</text>
</comment>
<dbReference type="EMBL" id="JANQDX010000017">
    <property type="protein sequence ID" value="KAL0907548.1"/>
    <property type="molecule type" value="Genomic_DNA"/>
</dbReference>
<protein>
    <submittedName>
        <fullName evidence="2">Uncharacterized protein</fullName>
    </submittedName>
</protein>
<feature type="signal peptide" evidence="1">
    <location>
        <begin position="1"/>
        <end position="19"/>
    </location>
</feature>
<keyword evidence="1" id="KW-0732">Signal</keyword>